<dbReference type="PANTHER" id="PTHR43265:SF1">
    <property type="entry name" value="ESTERASE ESTD"/>
    <property type="match status" value="1"/>
</dbReference>
<name>A0AAD5TZJ9_9FUNG</name>
<evidence type="ECO:0000313" key="1">
    <source>
        <dbReference type="EMBL" id="KAJ3214171.1"/>
    </source>
</evidence>
<dbReference type="Gene3D" id="3.40.50.1820">
    <property type="entry name" value="alpha/beta hydrolase"/>
    <property type="match status" value="1"/>
</dbReference>
<evidence type="ECO:0000313" key="2">
    <source>
        <dbReference type="Proteomes" id="UP001211065"/>
    </source>
</evidence>
<dbReference type="GO" id="GO:0052689">
    <property type="term" value="F:carboxylic ester hydrolase activity"/>
    <property type="evidence" value="ECO:0007669"/>
    <property type="project" value="TreeGrafter"/>
</dbReference>
<dbReference type="InterPro" id="IPR053145">
    <property type="entry name" value="AB_hydrolase_Est10"/>
</dbReference>
<dbReference type="AlphaFoldDB" id="A0AAD5TZJ9"/>
<accession>A0AAD5TZJ9</accession>
<dbReference type="PANTHER" id="PTHR43265">
    <property type="entry name" value="ESTERASE ESTD"/>
    <property type="match status" value="1"/>
</dbReference>
<sequence length="353" mass="39785">MIFSTVKKSESILVGRYNARAIYTASTFFNRRAVILIPGIGGNGPEEFIPGSMTTDSKDCLLFNEFAKAINEADVATLQIGKPGIDYLSAKPYNASMYENATWDDLLNNVIDAIQFLVKKGYNTTNIHLLGHSEGAVVAVDVASIYKEKLAGIILLGFVGENLLNMIKFQLLEAPIEYLIKSTIDSNHDNLITKEEVSKWNDTLVWKFKPNQTSVPIKEIRKFVKNDPIRLNLLKEIEQSSIWQKVLKRKNIYKLTANLSNFLNVKCFHGELDMHALVKNAVELKKSCERVLKKKNKNNNHKLCQVSIVKGVGHGFSVPKPPRSQMYADKTIGPPIQDFLDDLKNYAKTFVNY</sequence>
<dbReference type="EMBL" id="JADGJW010000643">
    <property type="protein sequence ID" value="KAJ3214171.1"/>
    <property type="molecule type" value="Genomic_DNA"/>
</dbReference>
<dbReference type="InterPro" id="IPR018247">
    <property type="entry name" value="EF_Hand_1_Ca_BS"/>
</dbReference>
<organism evidence="1 2">
    <name type="scientific">Clydaea vesicula</name>
    <dbReference type="NCBI Taxonomy" id="447962"/>
    <lineage>
        <taxon>Eukaryota</taxon>
        <taxon>Fungi</taxon>
        <taxon>Fungi incertae sedis</taxon>
        <taxon>Chytridiomycota</taxon>
        <taxon>Chytridiomycota incertae sedis</taxon>
        <taxon>Chytridiomycetes</taxon>
        <taxon>Lobulomycetales</taxon>
        <taxon>Lobulomycetaceae</taxon>
        <taxon>Clydaea</taxon>
    </lineage>
</organism>
<proteinExistence type="predicted"/>
<dbReference type="Proteomes" id="UP001211065">
    <property type="component" value="Unassembled WGS sequence"/>
</dbReference>
<comment type="caution">
    <text evidence="1">The sequence shown here is derived from an EMBL/GenBank/DDBJ whole genome shotgun (WGS) entry which is preliminary data.</text>
</comment>
<protein>
    <submittedName>
        <fullName evidence="1">Uncharacterized protein</fullName>
    </submittedName>
</protein>
<dbReference type="InterPro" id="IPR029058">
    <property type="entry name" value="AB_hydrolase_fold"/>
</dbReference>
<gene>
    <name evidence="1" type="ORF">HK099_006992</name>
</gene>
<dbReference type="PROSITE" id="PS00018">
    <property type="entry name" value="EF_HAND_1"/>
    <property type="match status" value="1"/>
</dbReference>
<keyword evidence="2" id="KW-1185">Reference proteome</keyword>
<dbReference type="SUPFAM" id="SSF53474">
    <property type="entry name" value="alpha/beta-Hydrolases"/>
    <property type="match status" value="1"/>
</dbReference>
<reference evidence="1" key="1">
    <citation type="submission" date="2020-05" db="EMBL/GenBank/DDBJ databases">
        <title>Phylogenomic resolution of chytrid fungi.</title>
        <authorList>
            <person name="Stajich J.E."/>
            <person name="Amses K."/>
            <person name="Simmons R."/>
            <person name="Seto K."/>
            <person name="Myers J."/>
            <person name="Bonds A."/>
            <person name="Quandt C.A."/>
            <person name="Barry K."/>
            <person name="Liu P."/>
            <person name="Grigoriev I."/>
            <person name="Longcore J.E."/>
            <person name="James T.Y."/>
        </authorList>
    </citation>
    <scope>NUCLEOTIDE SEQUENCE</scope>
    <source>
        <strain evidence="1">JEL0476</strain>
    </source>
</reference>